<dbReference type="Pfam" id="PF00574">
    <property type="entry name" value="CLP_protease"/>
    <property type="match status" value="1"/>
</dbReference>
<proteinExistence type="predicted"/>
<dbReference type="RefSeq" id="WP_244641475.1">
    <property type="nucleotide sequence ID" value="NZ_BMZQ01000002.1"/>
</dbReference>
<dbReference type="InterPro" id="IPR023562">
    <property type="entry name" value="ClpP/TepA"/>
</dbReference>
<gene>
    <name evidence="1" type="ORF">GCM10016234_28260</name>
</gene>
<dbReference type="EMBL" id="BMZQ01000002">
    <property type="protein sequence ID" value="GHD18206.1"/>
    <property type="molecule type" value="Genomic_DNA"/>
</dbReference>
<dbReference type="InterPro" id="IPR029045">
    <property type="entry name" value="ClpP/crotonase-like_dom_sf"/>
</dbReference>
<accession>A0A8J3DWQ8</accession>
<reference evidence="1" key="1">
    <citation type="journal article" date="2014" name="Int. J. Syst. Evol. Microbiol.">
        <title>Complete genome sequence of Corynebacterium casei LMG S-19264T (=DSM 44701T), isolated from a smear-ripened cheese.</title>
        <authorList>
            <consortium name="US DOE Joint Genome Institute (JGI-PGF)"/>
            <person name="Walter F."/>
            <person name="Albersmeier A."/>
            <person name="Kalinowski J."/>
            <person name="Ruckert C."/>
        </authorList>
    </citation>
    <scope>NUCLEOTIDE SEQUENCE</scope>
    <source>
        <strain evidence="1">KCTC 42249</strain>
    </source>
</reference>
<dbReference type="SUPFAM" id="SSF52096">
    <property type="entry name" value="ClpP/crotonase"/>
    <property type="match status" value="1"/>
</dbReference>
<name>A0A8J3DWQ8_9HYPH</name>
<evidence type="ECO:0000313" key="1">
    <source>
        <dbReference type="EMBL" id="GHD18206.1"/>
    </source>
</evidence>
<dbReference type="Gene3D" id="3.90.226.10">
    <property type="entry name" value="2-enoyl-CoA Hydratase, Chain A, domain 1"/>
    <property type="match status" value="1"/>
</dbReference>
<keyword evidence="2" id="KW-1185">Reference proteome</keyword>
<protein>
    <recommendedName>
        <fullName evidence="3">ATP-dependent Clp protease proteolytic subunit</fullName>
    </recommendedName>
</protein>
<organism evidence="1 2">
    <name type="scientific">Tianweitania populi</name>
    <dbReference type="NCBI Taxonomy" id="1607949"/>
    <lineage>
        <taxon>Bacteria</taxon>
        <taxon>Pseudomonadati</taxon>
        <taxon>Pseudomonadota</taxon>
        <taxon>Alphaproteobacteria</taxon>
        <taxon>Hyphomicrobiales</taxon>
        <taxon>Phyllobacteriaceae</taxon>
        <taxon>Tianweitania</taxon>
    </lineage>
</organism>
<comment type="caution">
    <text evidence="1">The sequence shown here is derived from an EMBL/GenBank/DDBJ whole genome shotgun (WGS) entry which is preliminary data.</text>
</comment>
<reference evidence="1" key="2">
    <citation type="submission" date="2020-09" db="EMBL/GenBank/DDBJ databases">
        <authorList>
            <person name="Sun Q."/>
            <person name="Kim S."/>
        </authorList>
    </citation>
    <scope>NUCLEOTIDE SEQUENCE</scope>
    <source>
        <strain evidence="1">KCTC 42249</strain>
    </source>
</reference>
<sequence length="281" mass="30024">MNTFGLRRQDIYRAPLRERSPVLRYLSRFDAGEAVRWALRGLLVGAIVVLALDLRDVAAQRGLISPAFWPLFGKSDVALPDVRDAGSDSRSDPRRDVTTDEALLDGDMRFALEDGGRLTLTGRIVQGSAEAFANEVRAQGDAAITVVINSPGGSLEDAMAMGRLIRKHGFATQIPDGALCASSCPLMFAGGVERSAGSKAAIGLHQFYAAPGSSDDAAAALSSAQATTARISRYLTEMGVDTALWLHALDTPPQALYYLSPEERKDYKLVTGAQTLAAVQN</sequence>
<dbReference type="Proteomes" id="UP000630142">
    <property type="component" value="Unassembled WGS sequence"/>
</dbReference>
<dbReference type="AlphaFoldDB" id="A0A8J3DWQ8"/>
<evidence type="ECO:0000313" key="2">
    <source>
        <dbReference type="Proteomes" id="UP000630142"/>
    </source>
</evidence>
<evidence type="ECO:0008006" key="3">
    <source>
        <dbReference type="Google" id="ProtNLM"/>
    </source>
</evidence>